<dbReference type="EMBL" id="VIKR01000002">
    <property type="protein sequence ID" value="TQV74562.1"/>
    <property type="molecule type" value="Genomic_DNA"/>
</dbReference>
<evidence type="ECO:0000313" key="3">
    <source>
        <dbReference type="Proteomes" id="UP000317839"/>
    </source>
</evidence>
<dbReference type="Proteomes" id="UP000317839">
    <property type="component" value="Unassembled WGS sequence"/>
</dbReference>
<feature type="transmembrane region" description="Helical" evidence="1">
    <location>
        <begin position="6"/>
        <end position="26"/>
    </location>
</feature>
<gene>
    <name evidence="2" type="ORF">FLL45_06260</name>
</gene>
<evidence type="ECO:0000256" key="1">
    <source>
        <dbReference type="SAM" id="Phobius"/>
    </source>
</evidence>
<keyword evidence="1" id="KW-1133">Transmembrane helix</keyword>
<keyword evidence="3" id="KW-1185">Reference proteome</keyword>
<accession>A0A545TBG6</accession>
<keyword evidence="1" id="KW-0812">Transmembrane</keyword>
<organism evidence="2 3">
    <name type="scientific">Aliikangiella marina</name>
    <dbReference type="NCBI Taxonomy" id="1712262"/>
    <lineage>
        <taxon>Bacteria</taxon>
        <taxon>Pseudomonadati</taxon>
        <taxon>Pseudomonadota</taxon>
        <taxon>Gammaproteobacteria</taxon>
        <taxon>Oceanospirillales</taxon>
        <taxon>Pleioneaceae</taxon>
        <taxon>Aliikangiella</taxon>
    </lineage>
</organism>
<dbReference type="RefSeq" id="WP_142941177.1">
    <property type="nucleotide sequence ID" value="NZ_VIKR01000002.1"/>
</dbReference>
<name>A0A545TBG6_9GAMM</name>
<proteinExistence type="predicted"/>
<protein>
    <submittedName>
        <fullName evidence="2">Uncharacterized protein</fullName>
    </submittedName>
</protein>
<evidence type="ECO:0000313" key="2">
    <source>
        <dbReference type="EMBL" id="TQV74562.1"/>
    </source>
</evidence>
<comment type="caution">
    <text evidence="2">The sequence shown here is derived from an EMBL/GenBank/DDBJ whole genome shotgun (WGS) entry which is preliminary data.</text>
</comment>
<keyword evidence="1" id="KW-0472">Membrane</keyword>
<sequence length="129" mass="14661">MNHSKALSILVGIAIVQSFVIGLLFLEIEFLNRHLESFDSYEIASKGKQKEAQQITNSLNAQNQRRLEVIIRGVIREEFVRYYSKNQAMTKENRINPVFAQSKLNIEKNILNGASATDDIKIGRLSARP</sequence>
<reference evidence="2 3" key="1">
    <citation type="submission" date="2019-06" db="EMBL/GenBank/DDBJ databases">
        <title>Draft genome of Aliikangiella marina GYP-15.</title>
        <authorList>
            <person name="Wang G."/>
        </authorList>
    </citation>
    <scope>NUCLEOTIDE SEQUENCE [LARGE SCALE GENOMIC DNA]</scope>
    <source>
        <strain evidence="2 3">GYP-15</strain>
    </source>
</reference>
<dbReference type="AlphaFoldDB" id="A0A545TBG6"/>